<evidence type="ECO:0000313" key="1">
    <source>
        <dbReference type="EMBL" id="KJV69635.1"/>
    </source>
</evidence>
<keyword evidence="2" id="KW-1185">Reference proteome</keyword>
<sequence length="52" mass="6261">MVLYVASNKDNWYFKFDIIKLYKNKNIVIANRFINVKLVSTLTVSYHVLIYF</sequence>
<protein>
    <submittedName>
        <fullName evidence="1">Uncharacterized protein</fullName>
    </submittedName>
</protein>
<proteinExistence type="predicted"/>
<comment type="caution">
    <text evidence="1">The sequence shown here is derived from an EMBL/GenBank/DDBJ whole genome shotgun (WGS) entry which is preliminary data.</text>
</comment>
<name>A0A0F3NNL1_9RICK</name>
<reference evidence="1 2" key="1">
    <citation type="submission" date="2015-02" db="EMBL/GenBank/DDBJ databases">
        <title>Genome Sequencing of Rickettsiales.</title>
        <authorList>
            <person name="Daugherty S.C."/>
            <person name="Su Q."/>
            <person name="Abolude K."/>
            <person name="Beier-Sexton M."/>
            <person name="Carlyon J.A."/>
            <person name="Carter R."/>
            <person name="Day N.P."/>
            <person name="Dumler S.J."/>
            <person name="Dyachenko V."/>
            <person name="Godinez A."/>
            <person name="Kurtti T.J."/>
            <person name="Lichay M."/>
            <person name="Mullins K.E."/>
            <person name="Ott S."/>
            <person name="Pappas-Brown V."/>
            <person name="Paris D.H."/>
            <person name="Patel P."/>
            <person name="Richards A.L."/>
            <person name="Sadzewicz L."/>
            <person name="Sears K."/>
            <person name="Seidman D."/>
            <person name="Sengamalay N."/>
            <person name="Stenos J."/>
            <person name="Tallon L.J."/>
            <person name="Vincent G."/>
            <person name="Fraser C.M."/>
            <person name="Munderloh U."/>
            <person name="Dunning-Hotopp J.C."/>
        </authorList>
    </citation>
    <scope>NUCLEOTIDE SEQUENCE [LARGE SCALE GENOMIC DNA]</scope>
    <source>
        <strain evidence="1 2">RAC413</strain>
    </source>
</reference>
<accession>A0A0F3NNL1</accession>
<evidence type="ECO:0000313" key="2">
    <source>
        <dbReference type="Proteomes" id="UP000033562"/>
    </source>
</evidence>
<organism evidence="1 2">
    <name type="scientific">Candidatus Neoehrlichia procyonis str. RAC413</name>
    <dbReference type="NCBI Taxonomy" id="1359163"/>
    <lineage>
        <taxon>Bacteria</taxon>
        <taxon>Pseudomonadati</taxon>
        <taxon>Pseudomonadota</taxon>
        <taxon>Alphaproteobacteria</taxon>
        <taxon>Rickettsiales</taxon>
        <taxon>Anaplasmataceae</taxon>
        <taxon>Candidatus Neoehrlichia</taxon>
    </lineage>
</organism>
<gene>
    <name evidence="1" type="ORF">NLO413_1035</name>
</gene>
<dbReference type="Proteomes" id="UP000033562">
    <property type="component" value="Unassembled WGS sequence"/>
</dbReference>
<dbReference type="AlphaFoldDB" id="A0A0F3NNL1"/>
<dbReference type="EMBL" id="LANX01000001">
    <property type="protein sequence ID" value="KJV69635.1"/>
    <property type="molecule type" value="Genomic_DNA"/>
</dbReference>